<evidence type="ECO:0000256" key="1">
    <source>
        <dbReference type="ARBA" id="ARBA00010617"/>
    </source>
</evidence>
<evidence type="ECO:0000256" key="5">
    <source>
        <dbReference type="ARBA" id="ARBA00023004"/>
    </source>
</evidence>
<evidence type="ECO:0000256" key="2">
    <source>
        <dbReference type="ARBA" id="ARBA00022617"/>
    </source>
</evidence>
<dbReference type="CDD" id="cd11029">
    <property type="entry name" value="CYP107-like"/>
    <property type="match status" value="1"/>
</dbReference>
<dbReference type="PANTHER" id="PTHR46696">
    <property type="entry name" value="P450, PUTATIVE (EUROFUNG)-RELATED"/>
    <property type="match status" value="1"/>
</dbReference>
<protein>
    <submittedName>
        <fullName evidence="7">Cytochrome P450 hydroxylase</fullName>
    </submittedName>
</protein>
<dbReference type="GO" id="GO:0004497">
    <property type="term" value="F:monooxygenase activity"/>
    <property type="evidence" value="ECO:0007669"/>
    <property type="project" value="UniProtKB-KW"/>
</dbReference>
<dbReference type="InterPro" id="IPR001128">
    <property type="entry name" value="Cyt_P450"/>
</dbReference>
<reference evidence="7" key="1">
    <citation type="submission" date="2020-02" db="EMBL/GenBank/DDBJ databases">
        <authorList>
            <person name="Meier V. D."/>
        </authorList>
    </citation>
    <scope>NUCLEOTIDE SEQUENCE</scope>
    <source>
        <strain evidence="7">AVDCRST_MAG18</strain>
    </source>
</reference>
<dbReference type="InterPro" id="IPR002397">
    <property type="entry name" value="Cyt_P450_B"/>
</dbReference>
<keyword evidence="2" id="KW-0349">Heme</keyword>
<dbReference type="PANTHER" id="PTHR46696:SF1">
    <property type="entry name" value="CYTOCHROME P450 YJIB-RELATED"/>
    <property type="match status" value="1"/>
</dbReference>
<evidence type="ECO:0000256" key="3">
    <source>
        <dbReference type="ARBA" id="ARBA00022723"/>
    </source>
</evidence>
<dbReference type="Pfam" id="PF00067">
    <property type="entry name" value="p450"/>
    <property type="match status" value="1"/>
</dbReference>
<keyword evidence="3" id="KW-0479">Metal-binding</keyword>
<evidence type="ECO:0000256" key="6">
    <source>
        <dbReference type="ARBA" id="ARBA00023033"/>
    </source>
</evidence>
<dbReference type="EMBL" id="CADCWN010000235">
    <property type="protein sequence ID" value="CAA9580852.1"/>
    <property type="molecule type" value="Genomic_DNA"/>
</dbReference>
<keyword evidence="5" id="KW-0408">Iron</keyword>
<dbReference type="InterPro" id="IPR036396">
    <property type="entry name" value="Cyt_P450_sf"/>
</dbReference>
<dbReference type="SUPFAM" id="SSF48264">
    <property type="entry name" value="Cytochrome P450"/>
    <property type="match status" value="1"/>
</dbReference>
<keyword evidence="4" id="KW-0560">Oxidoreductase</keyword>
<organism evidence="7">
    <name type="scientific">uncultured Thermomicrobiales bacterium</name>
    <dbReference type="NCBI Taxonomy" id="1645740"/>
    <lineage>
        <taxon>Bacteria</taxon>
        <taxon>Pseudomonadati</taxon>
        <taxon>Thermomicrobiota</taxon>
        <taxon>Thermomicrobia</taxon>
        <taxon>Thermomicrobiales</taxon>
        <taxon>environmental samples</taxon>
    </lineage>
</organism>
<dbReference type="Gene3D" id="1.10.630.10">
    <property type="entry name" value="Cytochrome P450"/>
    <property type="match status" value="1"/>
</dbReference>
<comment type="similarity">
    <text evidence="1">Belongs to the cytochrome P450 family.</text>
</comment>
<keyword evidence="6" id="KW-0503">Monooxygenase</keyword>
<dbReference type="FunFam" id="1.10.630.10:FF:000018">
    <property type="entry name" value="Cytochrome P450 monooxygenase"/>
    <property type="match status" value="1"/>
</dbReference>
<dbReference type="GO" id="GO:0005506">
    <property type="term" value="F:iron ion binding"/>
    <property type="evidence" value="ECO:0007669"/>
    <property type="project" value="InterPro"/>
</dbReference>
<dbReference type="PRINTS" id="PR00359">
    <property type="entry name" value="BP450"/>
</dbReference>
<proteinExistence type="inferred from homology"/>
<dbReference type="AlphaFoldDB" id="A0A6J4VJB1"/>
<sequence>MLRSADPDLASPRFKANPHGFYARLRATAPVHRAALPGGQTAWLVTRYDDVAATLKDERLAKDVINALSDEQQARQPWMPGFLKPLTRNMLDLDGTDHARLRALVHKAFTPRLVEQLRGRVQALADDLLDAVPDSGRIDLIRDYALPLPLTVISDLLGVPRADRRQFHRWSRRIVSVTSARDLPAALPAIWFFMRFLRRLFAIRRADPQDDLLTALLRAEEAGDTLSEDELLAMVFLLLTAGHETTVNLIGSGALALLEHPDQLALLRENPALGKTAIEELLRFTSPVEMATQRYAREPIAIAGTTIPRGDQVLAVLASANRDERQFAQPGLLDLTRAPNRHLALGQGIHYCLGAPLARLEGQIAIVTLLRRAPDLRLTVPPDALRWRKGLFLRGLERLPLAV</sequence>
<dbReference type="GO" id="GO:0020037">
    <property type="term" value="F:heme binding"/>
    <property type="evidence" value="ECO:0007669"/>
    <property type="project" value="InterPro"/>
</dbReference>
<gene>
    <name evidence="7" type="ORF">AVDCRST_MAG18-3111</name>
</gene>
<dbReference type="GO" id="GO:0016705">
    <property type="term" value="F:oxidoreductase activity, acting on paired donors, with incorporation or reduction of molecular oxygen"/>
    <property type="evidence" value="ECO:0007669"/>
    <property type="project" value="InterPro"/>
</dbReference>
<evidence type="ECO:0000256" key="4">
    <source>
        <dbReference type="ARBA" id="ARBA00023002"/>
    </source>
</evidence>
<accession>A0A6J4VJB1</accession>
<name>A0A6J4VJB1_9BACT</name>
<evidence type="ECO:0000313" key="7">
    <source>
        <dbReference type="EMBL" id="CAA9580852.1"/>
    </source>
</evidence>